<evidence type="ECO:0000256" key="7">
    <source>
        <dbReference type="ARBA" id="ARBA00023326"/>
    </source>
</evidence>
<feature type="binding site" evidence="9">
    <location>
        <position position="255"/>
    </location>
    <ligand>
        <name>substrate</name>
    </ligand>
</feature>
<feature type="binding site" evidence="9">
    <location>
        <position position="159"/>
    </location>
    <ligand>
        <name>substrate</name>
    </ligand>
</feature>
<dbReference type="PROSITE" id="PS00656">
    <property type="entry name" value="GLYCOSYL_HYDROL_F6_2"/>
    <property type="match status" value="1"/>
</dbReference>
<dbReference type="PROSITE" id="PS00655">
    <property type="entry name" value="GLYCOSYL_HYDROL_F6_1"/>
    <property type="match status" value="1"/>
</dbReference>
<evidence type="ECO:0000256" key="5">
    <source>
        <dbReference type="ARBA" id="ARBA00023277"/>
    </source>
</evidence>
<dbReference type="InterPro" id="IPR001524">
    <property type="entry name" value="Glyco_hydro_6_CS"/>
</dbReference>
<comment type="caution">
    <text evidence="13">The sequence shown here is derived from an EMBL/GenBank/DDBJ whole genome shotgun (WGS) entry which is preliminary data.</text>
</comment>
<evidence type="ECO:0000256" key="3">
    <source>
        <dbReference type="ARBA" id="ARBA00023001"/>
    </source>
</evidence>
<dbReference type="Pfam" id="PF01341">
    <property type="entry name" value="Glyco_hydro_6"/>
    <property type="match status" value="1"/>
</dbReference>
<proteinExistence type="inferred from homology"/>
<feature type="active site" description="Proton acceptor" evidence="8">
    <location>
        <position position="261"/>
    </location>
</feature>
<evidence type="ECO:0000256" key="8">
    <source>
        <dbReference type="PIRSR" id="PIRSR001100-1"/>
    </source>
</evidence>
<dbReference type="InterPro" id="IPR016288">
    <property type="entry name" value="Beta_cellobiohydrolase"/>
</dbReference>
<feature type="active site" description="Proton donor" evidence="8 11">
    <location>
        <position position="121"/>
    </location>
</feature>
<dbReference type="Gene3D" id="3.20.20.40">
    <property type="entry name" value="1, 4-beta cellobiohydrolase"/>
    <property type="match status" value="1"/>
</dbReference>
<dbReference type="PRINTS" id="PR00733">
    <property type="entry name" value="GLHYDRLASE6"/>
</dbReference>
<keyword evidence="5 12" id="KW-0119">Carbohydrate metabolism</keyword>
<reference evidence="13" key="1">
    <citation type="journal article" date="2014" name="Int. J. Syst. Evol. Microbiol.">
        <title>Complete genome sequence of Corynebacterium casei LMG S-19264T (=DSM 44701T), isolated from a smear-ripened cheese.</title>
        <authorList>
            <consortium name="US DOE Joint Genome Institute (JGI-PGF)"/>
            <person name="Walter F."/>
            <person name="Albersmeier A."/>
            <person name="Kalinowski J."/>
            <person name="Ruckert C."/>
        </authorList>
    </citation>
    <scope>NUCLEOTIDE SEQUENCE</scope>
    <source>
        <strain evidence="13">CGMCC 1.15794</strain>
    </source>
</reference>
<dbReference type="EMBL" id="BMJY01000003">
    <property type="protein sequence ID" value="GGH39777.1"/>
    <property type="molecule type" value="Genomic_DNA"/>
</dbReference>
<evidence type="ECO:0000256" key="6">
    <source>
        <dbReference type="ARBA" id="ARBA00023295"/>
    </source>
</evidence>
<feature type="active site" evidence="10">
    <location>
        <position position="81"/>
    </location>
</feature>
<keyword evidence="6 12" id="KW-0326">Glycosidase</keyword>
<feature type="binding site" evidence="9">
    <location>
        <position position="190"/>
    </location>
    <ligand>
        <name>substrate</name>
    </ligand>
</feature>
<keyword evidence="3 12" id="KW-0136">Cellulose degradation</keyword>
<evidence type="ECO:0000256" key="9">
    <source>
        <dbReference type="PIRSR" id="PIRSR001100-2"/>
    </source>
</evidence>
<evidence type="ECO:0000256" key="10">
    <source>
        <dbReference type="PROSITE-ProRule" id="PRU10056"/>
    </source>
</evidence>
<evidence type="ECO:0000313" key="13">
    <source>
        <dbReference type="EMBL" id="GGH39777.1"/>
    </source>
</evidence>
<evidence type="ECO:0000256" key="11">
    <source>
        <dbReference type="PROSITE-ProRule" id="PRU10057"/>
    </source>
</evidence>
<dbReference type="SUPFAM" id="SSF51989">
    <property type="entry name" value="Glycosyl hydrolases family 6, cellulases"/>
    <property type="match status" value="1"/>
</dbReference>
<organism evidence="13 14">
    <name type="scientific">Microbacterium album</name>
    <dbReference type="NCBI Taxonomy" id="2053191"/>
    <lineage>
        <taxon>Bacteria</taxon>
        <taxon>Bacillati</taxon>
        <taxon>Actinomycetota</taxon>
        <taxon>Actinomycetes</taxon>
        <taxon>Micrococcales</taxon>
        <taxon>Microbacteriaceae</taxon>
        <taxon>Microbacterium</taxon>
    </lineage>
</organism>
<evidence type="ECO:0000256" key="4">
    <source>
        <dbReference type="ARBA" id="ARBA00023157"/>
    </source>
</evidence>
<dbReference type="GO" id="GO:0030245">
    <property type="term" value="P:cellulose catabolic process"/>
    <property type="evidence" value="ECO:0007669"/>
    <property type="project" value="UniProtKB-KW"/>
</dbReference>
<gene>
    <name evidence="13" type="ORF">GCM10010921_11260</name>
</gene>
<feature type="binding site" evidence="9">
    <location>
        <position position="162"/>
    </location>
    <ligand>
        <name>substrate</name>
    </ligand>
</feature>
<dbReference type="Proteomes" id="UP000657592">
    <property type="component" value="Unassembled WGS sequence"/>
</dbReference>
<dbReference type="PIRSF" id="PIRSF001100">
    <property type="entry name" value="Beta_cellobiohydrolase"/>
    <property type="match status" value="1"/>
</dbReference>
<feature type="binding site" evidence="9">
    <location>
        <position position="41"/>
    </location>
    <ligand>
        <name>substrate</name>
    </ligand>
</feature>
<dbReference type="AlphaFoldDB" id="A0A917ICS8"/>
<dbReference type="EC" id="3.2.1.-" evidence="12"/>
<name>A0A917ICS8_9MICO</name>
<protein>
    <recommendedName>
        <fullName evidence="12">Glucanase</fullName>
        <ecNumber evidence="12">3.2.1.-</ecNumber>
    </recommendedName>
</protein>
<keyword evidence="2 12" id="KW-0378">Hydrolase</keyword>
<evidence type="ECO:0000256" key="2">
    <source>
        <dbReference type="ARBA" id="ARBA00022801"/>
    </source>
</evidence>
<evidence type="ECO:0000256" key="1">
    <source>
        <dbReference type="ARBA" id="ARBA00022729"/>
    </source>
</evidence>
<keyword evidence="1" id="KW-0732">Signal</keyword>
<dbReference type="InterPro" id="IPR036434">
    <property type="entry name" value="Beta_cellobiohydrolase_sf"/>
</dbReference>
<accession>A0A917ICS8</accession>
<dbReference type="PANTHER" id="PTHR34876:SF4">
    <property type="entry name" value="1,4-BETA-D-GLUCAN CELLOBIOHYDROLASE C-RELATED"/>
    <property type="match status" value="1"/>
</dbReference>
<dbReference type="PANTHER" id="PTHR34876">
    <property type="match status" value="1"/>
</dbReference>
<feature type="binding site" evidence="9">
    <location>
        <position position="259"/>
    </location>
    <ligand>
        <name>substrate</name>
    </ligand>
</feature>
<sequence>MGTVVLAPGESKAAQAAAAAAAGSAARAAAEHLAAQPSAYWLTPERDPASRVEARVRGLIAQAREHEAALALVVYGLPQRDCGQYSAGGLDESEYDEWTALIGSTLAAAGDVQKIVVLEPDSLALAPECASIPARAAQLRRAVERLEGRNTWIYLDGGHSNWLPVERMASLIDRVGVRERVRGFATNVSNYQTTYDEFAYAHALAAELGWGHAIVDTSRNGAGATDEWCNPRGRVVGDAPGTYGDEVVDTNLWIKPPGESDGECNGGPPAGDWWDAAAIELTRDARSR</sequence>
<evidence type="ECO:0000256" key="12">
    <source>
        <dbReference type="RuleBase" id="RU361186"/>
    </source>
</evidence>
<dbReference type="GO" id="GO:0004553">
    <property type="term" value="F:hydrolase activity, hydrolyzing O-glycosyl compounds"/>
    <property type="evidence" value="ECO:0007669"/>
    <property type="project" value="InterPro"/>
</dbReference>
<keyword evidence="14" id="KW-1185">Reference proteome</keyword>
<reference evidence="13" key="2">
    <citation type="submission" date="2020-09" db="EMBL/GenBank/DDBJ databases">
        <authorList>
            <person name="Sun Q."/>
            <person name="Zhou Y."/>
        </authorList>
    </citation>
    <scope>NUCLEOTIDE SEQUENCE</scope>
    <source>
        <strain evidence="13">CGMCC 1.15794</strain>
    </source>
</reference>
<keyword evidence="4" id="KW-1015">Disulfide bond</keyword>
<keyword evidence="7 12" id="KW-0624">Polysaccharide degradation</keyword>
<comment type="similarity">
    <text evidence="12">Belongs to the glycosyl hydrolase family 6.</text>
</comment>
<evidence type="ECO:0000313" key="14">
    <source>
        <dbReference type="Proteomes" id="UP000657592"/>
    </source>
</evidence>
<feature type="binding site" evidence="9">
    <location>
        <position position="228"/>
    </location>
    <ligand>
        <name>substrate</name>
    </ligand>
</feature>